<dbReference type="Pfam" id="PF02281">
    <property type="entry name" value="Dimer_Tnp_Tn5"/>
    <property type="match status" value="1"/>
</dbReference>
<dbReference type="Gene3D" id="3.90.350.10">
    <property type="entry name" value="Transposase Inhibitor Protein From Tn5, Chain A, domain 1"/>
    <property type="match status" value="1"/>
</dbReference>
<dbReference type="InterPro" id="IPR054836">
    <property type="entry name" value="Tn5_transposase"/>
</dbReference>
<dbReference type="Proteomes" id="UP000635316">
    <property type="component" value="Unassembled WGS sequence"/>
</dbReference>
<feature type="domain" description="Transposase Tn5 dimerisation" evidence="1">
    <location>
        <begin position="378"/>
        <end position="461"/>
    </location>
</feature>
<dbReference type="SUPFAM" id="SSF53098">
    <property type="entry name" value="Ribonuclease H-like"/>
    <property type="match status" value="2"/>
</dbReference>
<sequence>MLGYYLLPINGTGQFYYLYLFEDLYSRKIVGYEVHEARQWVERFVSWYNTEHRHSKLNFVTPQQQHNGKDTALLAQRQAILEQAKLRNPSRFTYKQEPFDLIGVTNIIKGGAHKYSGRAVHTVGGLLMHSSLAVTADGLPLGLAAIKFWTRKKFKGSRALSKKVNATRLPINQKESFCWLENLRESTSLIARPEQCVHIGDRGSDIYELFCTAQTYELFCTAQTHGTHFLIRTCVDRLASDGGHTIAQEMQDTRIKGFHRVMLHDKNDKATHVKLAIKYRRITVLPPIGKKKCYPPLVLTVLQASEIDAPAHRKKLEWKLITDLPVRTRKEAIEKLDWYAMRWKIELFHKILKSGCKAEDSKLRTAQRLTNIIAIFCIISWRIFWMTMLNRTCENCPARTALTPGEIGILQCMIKKKTQADSPASLSECLVQIAKLGGYLARASDPPPGNTVMWRGLARLSDIQMGFNLKTAQ</sequence>
<dbReference type="InterPro" id="IPR047768">
    <property type="entry name" value="Tn5p-like"/>
</dbReference>
<dbReference type="NCBIfam" id="NF033590">
    <property type="entry name" value="transpos_IS4_3"/>
    <property type="match status" value="1"/>
</dbReference>
<dbReference type="EMBL" id="JAENGP010000026">
    <property type="protein sequence ID" value="MBK1782598.1"/>
    <property type="molecule type" value="Genomic_DNA"/>
</dbReference>
<dbReference type="InterPro" id="IPR003201">
    <property type="entry name" value="Transposase_Tn5"/>
</dbReference>
<evidence type="ECO:0000313" key="2">
    <source>
        <dbReference type="EMBL" id="MBK1782598.1"/>
    </source>
</evidence>
<evidence type="ECO:0000259" key="1">
    <source>
        <dbReference type="Pfam" id="PF02281"/>
    </source>
</evidence>
<dbReference type="InterPro" id="IPR014737">
    <property type="entry name" value="Transposase_Tn5-like_C"/>
</dbReference>
<protein>
    <submittedName>
        <fullName evidence="2">IS4 family transposase</fullName>
    </submittedName>
</protein>
<comment type="caution">
    <text evidence="2">The sequence shown here is derived from an EMBL/GenBank/DDBJ whole genome shotgun (WGS) entry which is preliminary data.</text>
</comment>
<accession>A0ABS1EHU1</accession>
<keyword evidence="3" id="KW-1185">Reference proteome</keyword>
<dbReference type="PANTHER" id="PTHR37319:SF1">
    <property type="entry name" value="TRANSPOSASE TN5 DIMERISATION DOMAIN-CONTAINING PROTEIN"/>
    <property type="match status" value="1"/>
</dbReference>
<proteinExistence type="predicted"/>
<name>A0ABS1EHU1_9BURK</name>
<evidence type="ECO:0000313" key="3">
    <source>
        <dbReference type="Proteomes" id="UP000635316"/>
    </source>
</evidence>
<reference evidence="2 3" key="1">
    <citation type="submission" date="2020-12" db="EMBL/GenBank/DDBJ databases">
        <authorList>
            <person name="Lu T."/>
            <person name="Wang Q."/>
            <person name="Han X."/>
        </authorList>
    </citation>
    <scope>NUCLEOTIDE SEQUENCE [LARGE SCALE GENOMIC DNA]</scope>
    <source>
        <strain evidence="2 3">WQ 585</strain>
    </source>
</reference>
<dbReference type="PANTHER" id="PTHR37319">
    <property type="entry name" value="TRANSPOSASE"/>
    <property type="match status" value="1"/>
</dbReference>
<organism evidence="2 3">
    <name type="scientific">Advenella mandrilli</name>
    <dbReference type="NCBI Taxonomy" id="2800330"/>
    <lineage>
        <taxon>Bacteria</taxon>
        <taxon>Pseudomonadati</taxon>
        <taxon>Pseudomonadota</taxon>
        <taxon>Betaproteobacteria</taxon>
        <taxon>Burkholderiales</taxon>
        <taxon>Alcaligenaceae</taxon>
    </lineage>
</organism>
<gene>
    <name evidence="2" type="ORF">JHL22_15400</name>
</gene>
<dbReference type="Gene3D" id="1.10.740.10">
    <property type="entry name" value="Transferase Inhibitor Protein From Tn5, Chain"/>
    <property type="match status" value="1"/>
</dbReference>
<dbReference type="InterPro" id="IPR012337">
    <property type="entry name" value="RNaseH-like_sf"/>
</dbReference>